<name>A0A2Z4Q9N9_9CAUD</name>
<evidence type="ECO:0000313" key="2">
    <source>
        <dbReference type="Proteomes" id="UP000251243"/>
    </source>
</evidence>
<gene>
    <name evidence="1" type="primary">66</name>
    <name evidence="1" type="ORF">SEA_ZETA1847_66</name>
</gene>
<evidence type="ECO:0000313" key="1">
    <source>
        <dbReference type="EMBL" id="AWY06700.1"/>
    </source>
</evidence>
<reference evidence="2" key="1">
    <citation type="submission" date="2018-04" db="EMBL/GenBank/DDBJ databases">
        <authorList>
            <person name="Go L.Y."/>
            <person name="Mitchell J.A."/>
        </authorList>
    </citation>
    <scope>NUCLEOTIDE SEQUENCE [LARGE SCALE GENOMIC DNA]</scope>
</reference>
<keyword evidence="2" id="KW-1185">Reference proteome</keyword>
<accession>A0A2Z4Q9N9</accession>
<protein>
    <submittedName>
        <fullName evidence="1">Uncharacterized protein</fullName>
    </submittedName>
</protein>
<dbReference type="Proteomes" id="UP000251243">
    <property type="component" value="Segment"/>
</dbReference>
<dbReference type="EMBL" id="MH271320">
    <property type="protein sequence ID" value="AWY06700.1"/>
    <property type="molecule type" value="Genomic_DNA"/>
</dbReference>
<proteinExistence type="predicted"/>
<organism evidence="1 2">
    <name type="scientific">Microbacterium phage Zeta1847</name>
    <dbReference type="NCBI Taxonomy" id="2201444"/>
    <lineage>
        <taxon>Viruses</taxon>
        <taxon>Duplodnaviria</taxon>
        <taxon>Heunggongvirae</taxon>
        <taxon>Uroviricota</taxon>
        <taxon>Caudoviricetes</taxon>
        <taxon>Casidaviridae</taxon>
        <taxon>Zetavirus</taxon>
        <taxon>Zetavirus zeta1847</taxon>
    </lineage>
</organism>
<dbReference type="GeneID" id="54993749"/>
<dbReference type="RefSeq" id="YP_009803189.1">
    <property type="nucleotide sequence ID" value="NC_047992.1"/>
</dbReference>
<sequence length="109" mass="11754">MSDTTALRRERRELVDELNRTVGDPGAEPRAGIARRIRELDAAITSAELADGAESPLVALAADRFADMLRPVVDNIAPADSPKRASAARFAAEEFARDLASALARRLAR</sequence>
<dbReference type="KEGG" id="vg:54993749"/>